<dbReference type="Gene3D" id="3.40.710.10">
    <property type="entry name" value="DD-peptidase/beta-lactamase superfamily"/>
    <property type="match status" value="1"/>
</dbReference>
<dbReference type="SUPFAM" id="SSF56601">
    <property type="entry name" value="beta-lactamase/transpeptidase-like"/>
    <property type="match status" value="1"/>
</dbReference>
<feature type="domain" description="Beta-lactamase-related" evidence="1">
    <location>
        <begin position="157"/>
        <end position="473"/>
    </location>
</feature>
<accession>A0A6M5YQV6</accession>
<name>A0A6M5YQV6_9BACT</name>
<dbReference type="InterPro" id="IPR012338">
    <property type="entry name" value="Beta-lactam/transpept-like"/>
</dbReference>
<protein>
    <submittedName>
        <fullName evidence="2">Beta-lactamase class C-like and penicillin binding proteins (PBPs) superfamily</fullName>
    </submittedName>
</protein>
<dbReference type="EMBL" id="CP053452">
    <property type="protein sequence ID" value="QJW96369.1"/>
    <property type="molecule type" value="Genomic_DNA"/>
</dbReference>
<evidence type="ECO:0000259" key="1">
    <source>
        <dbReference type="Pfam" id="PF00144"/>
    </source>
</evidence>
<dbReference type="KEGG" id="ftj:FTUN_3926"/>
<dbReference type="Proteomes" id="UP000503447">
    <property type="component" value="Chromosome"/>
</dbReference>
<dbReference type="PANTHER" id="PTHR46825:SF9">
    <property type="entry name" value="BETA-LACTAMASE-RELATED DOMAIN-CONTAINING PROTEIN"/>
    <property type="match status" value="1"/>
</dbReference>
<dbReference type="PANTHER" id="PTHR46825">
    <property type="entry name" value="D-ALANYL-D-ALANINE-CARBOXYPEPTIDASE/ENDOPEPTIDASE AMPH"/>
    <property type="match status" value="1"/>
</dbReference>
<dbReference type="Pfam" id="PF00144">
    <property type="entry name" value="Beta-lactamase"/>
    <property type="match status" value="1"/>
</dbReference>
<keyword evidence="3" id="KW-1185">Reference proteome</keyword>
<dbReference type="InterPro" id="IPR050491">
    <property type="entry name" value="AmpC-like"/>
</dbReference>
<reference evidence="3" key="1">
    <citation type="submission" date="2020-05" db="EMBL/GenBank/DDBJ databases">
        <title>Frigoriglobus tundricola gen. nov., sp. nov., a psychrotolerant cellulolytic planctomycete of the family Gemmataceae with two divergent copies of 16S rRNA gene.</title>
        <authorList>
            <person name="Kulichevskaya I.S."/>
            <person name="Ivanova A.A."/>
            <person name="Naumoff D.G."/>
            <person name="Beletsky A.V."/>
            <person name="Rijpstra W.I.C."/>
            <person name="Sinninghe Damste J.S."/>
            <person name="Mardanov A.V."/>
            <person name="Ravin N.V."/>
            <person name="Dedysh S.N."/>
        </authorList>
    </citation>
    <scope>NUCLEOTIDE SEQUENCE [LARGE SCALE GENOMIC DNA]</scope>
    <source>
        <strain evidence="3">PL17</strain>
    </source>
</reference>
<gene>
    <name evidence="2" type="ORF">FTUN_3926</name>
</gene>
<sequence>MLPLIFSLTFALALTPPDKSTEPPQTPKLPDSPAGKALALWLEAFNSGKPDTMKEFLKSHLAPSALEKRPFESWVEEYHLVHDDARGLVLDRVTGASDHEITAEARVRMGLGAFRVRMKVTDAAPHGITEFRLQRLPQLPPSGAAPKRTDAQIATEIDQLVRALVAADKFSGVVVVTHAGKTVYERAVGQASKAHGVANRIDTKFNLGSMNKMFTAVAVVQLAEAGKLRLDDPIGRYVTGLSEKTAQTVTIRHLLAHTSGLGSFLNDQFDAQKAKLRTVTDFLPLVADETLAFMPGEKFAYSNTGFLLLGAAVEKASGQDYFAYVKKHIYQPAGMADTDAFEIDADVPNLATGYTRTDIGGKFHPGPWRNNVLIQLTKGGPAGGGYSTAPDLTRFAAAFIGGKLVPHRAVRTLTQPRVDAFPGTKYGYGFMITNVRTHSVVGHGGGFPGVSTRLDMYPDLDYTVVVLSNYDRAATPVFETLRDLIAR</sequence>
<dbReference type="AlphaFoldDB" id="A0A6M5YQV6"/>
<dbReference type="InterPro" id="IPR001466">
    <property type="entry name" value="Beta-lactam-related"/>
</dbReference>
<proteinExistence type="predicted"/>
<evidence type="ECO:0000313" key="3">
    <source>
        <dbReference type="Proteomes" id="UP000503447"/>
    </source>
</evidence>
<dbReference type="RefSeq" id="WP_171471968.1">
    <property type="nucleotide sequence ID" value="NZ_CP053452.2"/>
</dbReference>
<evidence type="ECO:0000313" key="2">
    <source>
        <dbReference type="EMBL" id="QJW96369.1"/>
    </source>
</evidence>
<organism evidence="2 3">
    <name type="scientific">Frigoriglobus tundricola</name>
    <dbReference type="NCBI Taxonomy" id="2774151"/>
    <lineage>
        <taxon>Bacteria</taxon>
        <taxon>Pseudomonadati</taxon>
        <taxon>Planctomycetota</taxon>
        <taxon>Planctomycetia</taxon>
        <taxon>Gemmatales</taxon>
        <taxon>Gemmataceae</taxon>
        <taxon>Frigoriglobus</taxon>
    </lineage>
</organism>